<keyword evidence="2" id="KW-1185">Reference proteome</keyword>
<accession>G0J3A6</accession>
<sequence length="83" mass="9868">MKKSIKYQLKTLNVKQYSEAPEEVRKIYLHVQKNVPISQKEKRRILEENPKYFTKKVVRSFGQNIKRMYSQKNAKPLNPSTNG</sequence>
<dbReference type="RefSeq" id="WP_014018346.1">
    <property type="nucleotide sequence ID" value="NC_015914.1"/>
</dbReference>
<name>G0J3A6_CYCMS</name>
<evidence type="ECO:0000313" key="1">
    <source>
        <dbReference type="EMBL" id="AEL24047.1"/>
    </source>
</evidence>
<dbReference type="EMBL" id="CP002955">
    <property type="protein sequence ID" value="AEL24047.1"/>
    <property type="molecule type" value="Genomic_DNA"/>
</dbReference>
<dbReference type="AlphaFoldDB" id="G0J3A6"/>
<dbReference type="HOGENOM" id="CLU_2536980_0_0_10"/>
<protein>
    <submittedName>
        <fullName evidence="1">Uncharacterized protein</fullName>
    </submittedName>
</protein>
<organism evidence="1 2">
    <name type="scientific">Cyclobacterium marinum (strain ATCC 25205 / DSM 745 / LMG 13164 / NCIMB 1802)</name>
    <name type="common">Flectobacillus marinus</name>
    <dbReference type="NCBI Taxonomy" id="880070"/>
    <lineage>
        <taxon>Bacteria</taxon>
        <taxon>Pseudomonadati</taxon>
        <taxon>Bacteroidota</taxon>
        <taxon>Cytophagia</taxon>
        <taxon>Cytophagales</taxon>
        <taxon>Cyclobacteriaceae</taxon>
        <taxon>Cyclobacterium</taxon>
    </lineage>
</organism>
<dbReference type="Proteomes" id="UP000001635">
    <property type="component" value="Chromosome"/>
</dbReference>
<gene>
    <name evidence="1" type="ordered locus">Cycma_0266</name>
</gene>
<reference evidence="2" key="1">
    <citation type="submission" date="2011-07" db="EMBL/GenBank/DDBJ databases">
        <title>The complete genome of Cyclobacterium marinum DSM 745.</title>
        <authorList>
            <person name="Lucas S."/>
            <person name="Han J."/>
            <person name="Lapidus A."/>
            <person name="Bruce D."/>
            <person name="Goodwin L."/>
            <person name="Pitluck S."/>
            <person name="Peters L."/>
            <person name="Kyrpides N."/>
            <person name="Mavromatis K."/>
            <person name="Ivanova N."/>
            <person name="Ovchinnikova G."/>
            <person name="Chertkov O."/>
            <person name="Detter J.C."/>
            <person name="Tapia R."/>
            <person name="Han C."/>
            <person name="Land M."/>
            <person name="Hauser L."/>
            <person name="Markowitz V."/>
            <person name="Cheng J.-F."/>
            <person name="Hugenholtz P."/>
            <person name="Woyke T."/>
            <person name="Wu D."/>
            <person name="Tindall B."/>
            <person name="Schuetze A."/>
            <person name="Brambilla E."/>
            <person name="Klenk H.-P."/>
            <person name="Eisen J.A."/>
        </authorList>
    </citation>
    <scope>NUCLEOTIDE SEQUENCE [LARGE SCALE GENOMIC DNA]</scope>
    <source>
        <strain evidence="2">ATCC 25205 / DSM 745 / LMG 13164 / NCIMB 1802</strain>
    </source>
</reference>
<dbReference type="STRING" id="880070.Cycma_0266"/>
<proteinExistence type="predicted"/>
<dbReference type="KEGG" id="cmr:Cycma_0266"/>
<evidence type="ECO:0000313" key="2">
    <source>
        <dbReference type="Proteomes" id="UP000001635"/>
    </source>
</evidence>